<evidence type="ECO:0000313" key="1">
    <source>
        <dbReference type="EMBL" id="MBD8032493.1"/>
    </source>
</evidence>
<comment type="caution">
    <text evidence="1">The sequence shown here is derived from an EMBL/GenBank/DDBJ whole genome shotgun (WGS) entry which is preliminary data.</text>
</comment>
<dbReference type="Proteomes" id="UP000600565">
    <property type="component" value="Unassembled WGS sequence"/>
</dbReference>
<reference evidence="1 2" key="1">
    <citation type="submission" date="2020-08" db="EMBL/GenBank/DDBJ databases">
        <title>A Genomic Blueprint of the Chicken Gut Microbiome.</title>
        <authorList>
            <person name="Gilroy R."/>
            <person name="Ravi A."/>
            <person name="Getino M."/>
            <person name="Pursley I."/>
            <person name="Horton D.L."/>
            <person name="Alikhan N.-F."/>
            <person name="Baker D."/>
            <person name="Gharbi K."/>
            <person name="Hall N."/>
            <person name="Watson M."/>
            <person name="Adriaenssens E.M."/>
            <person name="Foster-Nyarko E."/>
            <person name="Jarju S."/>
            <person name="Secka A."/>
            <person name="Antonio M."/>
            <person name="Oren A."/>
            <person name="Chaudhuri R."/>
            <person name="La Ragione R.M."/>
            <person name="Hildebrand F."/>
            <person name="Pallen M.J."/>
        </authorList>
    </citation>
    <scope>NUCLEOTIDE SEQUENCE [LARGE SCALE GENOMIC DNA]</scope>
    <source>
        <strain evidence="1 2">Sa1YVA6</strain>
    </source>
</reference>
<evidence type="ECO:0000313" key="2">
    <source>
        <dbReference type="Proteomes" id="UP000600565"/>
    </source>
</evidence>
<accession>A0ABR8XKM7</accession>
<keyword evidence="2" id="KW-1185">Reference proteome</keyword>
<dbReference type="RefSeq" id="WP_191703087.1">
    <property type="nucleotide sequence ID" value="NZ_JACSPW010000003.1"/>
</dbReference>
<dbReference type="EMBL" id="JACSPW010000003">
    <property type="protein sequence ID" value="MBD8032493.1"/>
    <property type="molecule type" value="Genomic_DNA"/>
</dbReference>
<sequence length="61" mass="7260">MVEHFDSNEIVQVLKRIEPVISYSSLQTRRENRDDLKQHLYEVTIKTLKNTVFVQPKGLFK</sequence>
<name>A0ABR8XKM7_9BACL</name>
<gene>
    <name evidence="1" type="ORF">H9632_05385</name>
</gene>
<protein>
    <submittedName>
        <fullName evidence="1">Uncharacterized protein</fullName>
    </submittedName>
</protein>
<proteinExistence type="predicted"/>
<organism evidence="1 2">
    <name type="scientific">Solibacillus merdavium</name>
    <dbReference type="NCBI Taxonomy" id="2762218"/>
    <lineage>
        <taxon>Bacteria</taxon>
        <taxon>Bacillati</taxon>
        <taxon>Bacillota</taxon>
        <taxon>Bacilli</taxon>
        <taxon>Bacillales</taxon>
        <taxon>Caryophanaceae</taxon>
        <taxon>Solibacillus</taxon>
    </lineage>
</organism>